<comment type="subcellular location">
    <subcellularLocation>
        <location evidence="2">Cytoplasm</location>
        <location evidence="2">Nucleoid</location>
    </subcellularLocation>
</comment>
<dbReference type="AlphaFoldDB" id="A0A832I225"/>
<name>A0A832I225_UNCEI</name>
<evidence type="ECO:0000256" key="1">
    <source>
        <dbReference type="ARBA" id="ARBA00023125"/>
    </source>
</evidence>
<comment type="caution">
    <text evidence="4">The sequence shown here is derived from an EMBL/GenBank/DDBJ whole genome shotgun (WGS) entry which is preliminary data.</text>
</comment>
<dbReference type="PIRSF" id="PIRSF004555">
    <property type="entry name" value="UCP004555"/>
    <property type="match status" value="1"/>
</dbReference>
<proteinExistence type="inferred from homology"/>
<dbReference type="SUPFAM" id="SSF82607">
    <property type="entry name" value="YbaB-like"/>
    <property type="match status" value="1"/>
</dbReference>
<dbReference type="PANTHER" id="PTHR33449">
    <property type="entry name" value="NUCLEOID-ASSOCIATED PROTEIN YBAB"/>
    <property type="match status" value="1"/>
</dbReference>
<dbReference type="NCBIfam" id="TIGR00103">
    <property type="entry name" value="DNA_YbaB_EbfC"/>
    <property type="match status" value="1"/>
</dbReference>
<evidence type="ECO:0000256" key="3">
    <source>
        <dbReference type="SAM" id="Coils"/>
    </source>
</evidence>
<sequence length="101" mass="11176">MKSFGDMVKQAQKVQKRMADLQERLAEERYEASAGGGLVKVVVDGKQMLKAITIDPKALEEKDVTLLEDLILTAMAEAQRTSETKMNETISEVTGGFKLPF</sequence>
<evidence type="ECO:0000256" key="2">
    <source>
        <dbReference type="HAMAP-Rule" id="MF_00274"/>
    </source>
</evidence>
<dbReference type="GO" id="GO:0003677">
    <property type="term" value="F:DNA binding"/>
    <property type="evidence" value="ECO:0007669"/>
    <property type="project" value="UniProtKB-UniRule"/>
</dbReference>
<comment type="function">
    <text evidence="2">Binds to DNA and alters its conformation. May be involved in regulation of gene expression, nucleoid organization and DNA protection.</text>
</comment>
<accession>A0A832I225</accession>
<protein>
    <recommendedName>
        <fullName evidence="2">Nucleoid-associated protein ENR23_07725</fullName>
    </recommendedName>
</protein>
<evidence type="ECO:0000313" key="4">
    <source>
        <dbReference type="EMBL" id="HGZ43299.1"/>
    </source>
</evidence>
<keyword evidence="3" id="KW-0175">Coiled coil</keyword>
<dbReference type="InterPro" id="IPR004401">
    <property type="entry name" value="YbaB/EbfC"/>
</dbReference>
<comment type="subunit">
    <text evidence="2">Homodimer.</text>
</comment>
<keyword evidence="2" id="KW-0963">Cytoplasm</keyword>
<dbReference type="Pfam" id="PF02575">
    <property type="entry name" value="YbaB_DNA_bd"/>
    <property type="match status" value="1"/>
</dbReference>
<feature type="coiled-coil region" evidence="3">
    <location>
        <begin position="4"/>
        <end position="31"/>
    </location>
</feature>
<dbReference type="EMBL" id="DSQF01000016">
    <property type="protein sequence ID" value="HGZ43299.1"/>
    <property type="molecule type" value="Genomic_DNA"/>
</dbReference>
<comment type="similarity">
    <text evidence="2">Belongs to the YbaB/EbfC family.</text>
</comment>
<dbReference type="GO" id="GO:0043590">
    <property type="term" value="C:bacterial nucleoid"/>
    <property type="evidence" value="ECO:0007669"/>
    <property type="project" value="UniProtKB-UniRule"/>
</dbReference>
<dbReference type="PANTHER" id="PTHR33449:SF1">
    <property type="entry name" value="NUCLEOID-ASSOCIATED PROTEIN YBAB"/>
    <property type="match status" value="1"/>
</dbReference>
<dbReference type="InterPro" id="IPR036894">
    <property type="entry name" value="YbaB-like_sf"/>
</dbReference>
<organism evidence="4">
    <name type="scientific">Eiseniibacteriota bacterium</name>
    <dbReference type="NCBI Taxonomy" id="2212470"/>
    <lineage>
        <taxon>Bacteria</taxon>
        <taxon>Candidatus Eiseniibacteriota</taxon>
    </lineage>
</organism>
<keyword evidence="1 2" id="KW-0238">DNA-binding</keyword>
<dbReference type="GO" id="GO:0005829">
    <property type="term" value="C:cytosol"/>
    <property type="evidence" value="ECO:0007669"/>
    <property type="project" value="TreeGrafter"/>
</dbReference>
<gene>
    <name evidence="4" type="ORF">ENR23_07725</name>
</gene>
<reference evidence="4" key="1">
    <citation type="journal article" date="2020" name="mSystems">
        <title>Genome- and Community-Level Interaction Insights into Carbon Utilization and Element Cycling Functions of Hydrothermarchaeota in Hydrothermal Sediment.</title>
        <authorList>
            <person name="Zhou Z."/>
            <person name="Liu Y."/>
            <person name="Xu W."/>
            <person name="Pan J."/>
            <person name="Luo Z.H."/>
            <person name="Li M."/>
        </authorList>
    </citation>
    <scope>NUCLEOTIDE SEQUENCE [LARGE SCALE GENOMIC DNA]</scope>
    <source>
        <strain evidence="4">SpSt-381</strain>
    </source>
</reference>
<dbReference type="Gene3D" id="3.30.1310.10">
    <property type="entry name" value="Nucleoid-associated protein YbaB-like domain"/>
    <property type="match status" value="1"/>
</dbReference>
<dbReference type="HAMAP" id="MF_00274">
    <property type="entry name" value="DNA_YbaB_EbfC"/>
    <property type="match status" value="1"/>
</dbReference>